<dbReference type="EMBL" id="JACGWJ010000020">
    <property type="protein sequence ID" value="KAL0340466.1"/>
    <property type="molecule type" value="Genomic_DNA"/>
</dbReference>
<feature type="domain" description="Retrotransposon Copia-like N-terminal" evidence="1">
    <location>
        <begin position="13"/>
        <end position="59"/>
    </location>
</feature>
<sequence>MRVERGNNNAKSHHLEYPPLPIISALLNGNNWLAWSRAVRIALGRRDKLSFIDDTSTQPREGDETIRQWKITDCIVLTWILNNISKDIVNAYLYASSERALRLKLEARYSDSNGPLLY</sequence>
<reference evidence="2" key="2">
    <citation type="journal article" date="2024" name="Plant">
        <title>Genomic evolution and insights into agronomic trait innovations of Sesamum species.</title>
        <authorList>
            <person name="Miao H."/>
            <person name="Wang L."/>
            <person name="Qu L."/>
            <person name="Liu H."/>
            <person name="Sun Y."/>
            <person name="Le M."/>
            <person name="Wang Q."/>
            <person name="Wei S."/>
            <person name="Zheng Y."/>
            <person name="Lin W."/>
            <person name="Duan Y."/>
            <person name="Cao H."/>
            <person name="Xiong S."/>
            <person name="Wang X."/>
            <person name="Wei L."/>
            <person name="Li C."/>
            <person name="Ma Q."/>
            <person name="Ju M."/>
            <person name="Zhao R."/>
            <person name="Li G."/>
            <person name="Mu C."/>
            <person name="Tian Q."/>
            <person name="Mei H."/>
            <person name="Zhang T."/>
            <person name="Gao T."/>
            <person name="Zhang H."/>
        </authorList>
    </citation>
    <scope>NUCLEOTIDE SEQUENCE</scope>
    <source>
        <strain evidence="2">G02</strain>
    </source>
</reference>
<dbReference type="PANTHER" id="PTHR37610">
    <property type="entry name" value="CCHC-TYPE DOMAIN-CONTAINING PROTEIN"/>
    <property type="match status" value="1"/>
</dbReference>
<organism evidence="2">
    <name type="scientific">Sesamum radiatum</name>
    <name type="common">Black benniseed</name>
    <dbReference type="NCBI Taxonomy" id="300843"/>
    <lineage>
        <taxon>Eukaryota</taxon>
        <taxon>Viridiplantae</taxon>
        <taxon>Streptophyta</taxon>
        <taxon>Embryophyta</taxon>
        <taxon>Tracheophyta</taxon>
        <taxon>Spermatophyta</taxon>
        <taxon>Magnoliopsida</taxon>
        <taxon>eudicotyledons</taxon>
        <taxon>Gunneridae</taxon>
        <taxon>Pentapetalae</taxon>
        <taxon>asterids</taxon>
        <taxon>lamiids</taxon>
        <taxon>Lamiales</taxon>
        <taxon>Pedaliaceae</taxon>
        <taxon>Sesamum</taxon>
    </lineage>
</organism>
<proteinExistence type="predicted"/>
<dbReference type="PANTHER" id="PTHR37610:SF40">
    <property type="entry name" value="OS01G0909600 PROTEIN"/>
    <property type="match status" value="1"/>
</dbReference>
<dbReference type="AlphaFoldDB" id="A0AAW2NDF0"/>
<evidence type="ECO:0000259" key="1">
    <source>
        <dbReference type="Pfam" id="PF14244"/>
    </source>
</evidence>
<dbReference type="Pfam" id="PF14244">
    <property type="entry name" value="Retrotran_gag_3"/>
    <property type="match status" value="1"/>
</dbReference>
<comment type="caution">
    <text evidence="2">The sequence shown here is derived from an EMBL/GenBank/DDBJ whole genome shotgun (WGS) entry which is preliminary data.</text>
</comment>
<evidence type="ECO:0000313" key="2">
    <source>
        <dbReference type="EMBL" id="KAL0340466.1"/>
    </source>
</evidence>
<reference evidence="2" key="1">
    <citation type="submission" date="2020-06" db="EMBL/GenBank/DDBJ databases">
        <authorList>
            <person name="Li T."/>
            <person name="Hu X."/>
            <person name="Zhang T."/>
            <person name="Song X."/>
            <person name="Zhang H."/>
            <person name="Dai N."/>
            <person name="Sheng W."/>
            <person name="Hou X."/>
            <person name="Wei L."/>
        </authorList>
    </citation>
    <scope>NUCLEOTIDE SEQUENCE</scope>
    <source>
        <strain evidence="2">G02</strain>
        <tissue evidence="2">Leaf</tissue>
    </source>
</reference>
<dbReference type="InterPro" id="IPR029472">
    <property type="entry name" value="Copia-like_N"/>
</dbReference>
<name>A0AAW2NDF0_SESRA</name>
<protein>
    <recommendedName>
        <fullName evidence="1">Retrotransposon Copia-like N-terminal domain-containing protein</fullName>
    </recommendedName>
</protein>
<accession>A0AAW2NDF0</accession>
<gene>
    <name evidence="2" type="ORF">Sradi_4563400</name>
</gene>